<dbReference type="OrthoDB" id="3078176at2"/>
<dbReference type="Proteomes" id="UP000249341">
    <property type="component" value="Unassembled WGS sequence"/>
</dbReference>
<evidence type="ECO:0000313" key="3">
    <source>
        <dbReference type="Proteomes" id="UP000249341"/>
    </source>
</evidence>
<accession>A0A327Z4E0</accession>
<evidence type="ECO:0000256" key="1">
    <source>
        <dbReference type="SAM" id="Phobius"/>
    </source>
</evidence>
<dbReference type="RefSeq" id="WP_111653055.1">
    <property type="nucleotide sequence ID" value="NZ_JACHWI010000003.1"/>
</dbReference>
<keyword evidence="3" id="KW-1185">Reference proteome</keyword>
<reference evidence="2 3" key="1">
    <citation type="submission" date="2018-06" db="EMBL/GenBank/DDBJ databases">
        <title>Genomic Encyclopedia of Type Strains, Phase III (KMG-III): the genomes of soil and plant-associated and newly described type strains.</title>
        <authorList>
            <person name="Whitman W."/>
        </authorList>
    </citation>
    <scope>NUCLEOTIDE SEQUENCE [LARGE SCALE GENOMIC DNA]</scope>
    <source>
        <strain evidence="2 3">CGMCC 4.7090</strain>
    </source>
</reference>
<dbReference type="EMBL" id="QLMJ01000018">
    <property type="protein sequence ID" value="RAK29370.1"/>
    <property type="molecule type" value="Genomic_DNA"/>
</dbReference>
<dbReference type="AlphaFoldDB" id="A0A327Z4E0"/>
<comment type="caution">
    <text evidence="2">The sequence shown here is derived from an EMBL/GenBank/DDBJ whole genome shotgun (WGS) entry which is preliminary data.</text>
</comment>
<proteinExistence type="predicted"/>
<name>A0A327Z4E0_9ACTN</name>
<keyword evidence="1" id="KW-0812">Transmembrane</keyword>
<gene>
    <name evidence="2" type="ORF">B0I29_118162</name>
</gene>
<keyword evidence="1" id="KW-0472">Membrane</keyword>
<evidence type="ECO:0000313" key="2">
    <source>
        <dbReference type="EMBL" id="RAK29370.1"/>
    </source>
</evidence>
<organism evidence="2 3">
    <name type="scientific">Actinoplanes lutulentus</name>
    <dbReference type="NCBI Taxonomy" id="1287878"/>
    <lineage>
        <taxon>Bacteria</taxon>
        <taxon>Bacillati</taxon>
        <taxon>Actinomycetota</taxon>
        <taxon>Actinomycetes</taxon>
        <taxon>Micromonosporales</taxon>
        <taxon>Micromonosporaceae</taxon>
        <taxon>Actinoplanes</taxon>
    </lineage>
</organism>
<protein>
    <submittedName>
        <fullName evidence="2">Uncharacterized protein</fullName>
    </submittedName>
</protein>
<feature type="transmembrane region" description="Helical" evidence="1">
    <location>
        <begin position="67"/>
        <end position="98"/>
    </location>
</feature>
<sequence>MSHSEDPTTATRHLCAGAYLDEDFRDAALNEVYRQPHLAVAPSYGFTLGPVLGHCLRARAAALARDGVIVAALAGAVLSRALPVLLLVAGCSIGWAFWCRAQLRRFRPGRAPTSPADTPRLREIERLQYGNTVIHGFHPYVGAGEVIGTWGFAQRLLRPADPAGPPRAESEREFDRPPFAADDLVTHLGWHLGSLVGGPDAVSGQSIAGLTVTDRVFLAGTEARRLRPMTSPHEIGRIIRHPASPARHQLACQVVSGGGEVVTTVHVHVAVQGRSLYLEVTTTVLLPCADAYRAVDRDTPPSWWQTLCEGVVRTPAVALRAPARLIRALPTGRVPAGLDERLTRGFDHGARVGVRELGAAPADLDRHPDVRKHQRLIEHRVLAAVRDFLDAHGVLAETPSAPATQGV</sequence>
<keyword evidence="1" id="KW-1133">Transmembrane helix</keyword>